<dbReference type="Gene3D" id="1.20.1050.10">
    <property type="match status" value="1"/>
</dbReference>
<evidence type="ECO:0000259" key="3">
    <source>
        <dbReference type="PROSITE" id="PS50405"/>
    </source>
</evidence>
<dbReference type="PROSITE" id="PS50404">
    <property type="entry name" value="GST_NTER"/>
    <property type="match status" value="1"/>
</dbReference>
<dbReference type="SFLD" id="SFLDS00019">
    <property type="entry name" value="Glutathione_Transferase_(cytos"/>
    <property type="match status" value="1"/>
</dbReference>
<dbReference type="InterPro" id="IPR004045">
    <property type="entry name" value="Glutathione_S-Trfase_N"/>
</dbReference>
<dbReference type="Proteomes" id="UP000247763">
    <property type="component" value="Chromosome"/>
</dbReference>
<dbReference type="GO" id="GO:0006559">
    <property type="term" value="P:L-phenylalanine catabolic process"/>
    <property type="evidence" value="ECO:0007669"/>
    <property type="project" value="TreeGrafter"/>
</dbReference>
<feature type="domain" description="GST N-terminal" evidence="2">
    <location>
        <begin position="1"/>
        <end position="83"/>
    </location>
</feature>
<gene>
    <name evidence="4" type="primary">maiA</name>
    <name evidence="4" type="ORF">HYN04_01030</name>
</gene>
<dbReference type="OrthoDB" id="509852at2"/>
<dbReference type="InterPro" id="IPR036249">
    <property type="entry name" value="Thioredoxin-like_sf"/>
</dbReference>
<evidence type="ECO:0000313" key="5">
    <source>
        <dbReference type="Proteomes" id="UP000247763"/>
    </source>
</evidence>
<evidence type="ECO:0000256" key="1">
    <source>
        <dbReference type="ARBA" id="ARBA00010007"/>
    </source>
</evidence>
<dbReference type="SUPFAM" id="SSF47616">
    <property type="entry name" value="GST C-terminal domain-like"/>
    <property type="match status" value="1"/>
</dbReference>
<dbReference type="KEGG" id="phb:HYN04_01030"/>
<dbReference type="PROSITE" id="PS50405">
    <property type="entry name" value="GST_CTER"/>
    <property type="match status" value="1"/>
</dbReference>
<comment type="similarity">
    <text evidence="1">Belongs to the GST superfamily. Zeta family.</text>
</comment>
<dbReference type="CDD" id="cd03042">
    <property type="entry name" value="GST_N_Zeta"/>
    <property type="match status" value="1"/>
</dbReference>
<dbReference type="InterPro" id="IPR034330">
    <property type="entry name" value="GST_Zeta_C"/>
</dbReference>
<dbReference type="GO" id="GO:0005737">
    <property type="term" value="C:cytoplasm"/>
    <property type="evidence" value="ECO:0007669"/>
    <property type="project" value="InterPro"/>
</dbReference>
<dbReference type="GO" id="GO:0004364">
    <property type="term" value="F:glutathione transferase activity"/>
    <property type="evidence" value="ECO:0007669"/>
    <property type="project" value="TreeGrafter"/>
</dbReference>
<evidence type="ECO:0000313" key="4">
    <source>
        <dbReference type="EMBL" id="AWM76468.1"/>
    </source>
</evidence>
<dbReference type="NCBIfam" id="TIGR01262">
    <property type="entry name" value="maiA"/>
    <property type="match status" value="1"/>
</dbReference>
<dbReference type="SUPFAM" id="SSF52833">
    <property type="entry name" value="Thioredoxin-like"/>
    <property type="match status" value="1"/>
</dbReference>
<reference evidence="5" key="1">
    <citation type="submission" date="2018-05" db="EMBL/GenBank/DDBJ databases">
        <title>Genome sequencing of Phenylobacterium sp. HYN0004.</title>
        <authorList>
            <person name="Yi H."/>
            <person name="Baek C."/>
        </authorList>
    </citation>
    <scope>NUCLEOTIDE SEQUENCE [LARGE SCALE GENOMIC DNA]</scope>
    <source>
        <strain evidence="5">HYN0004</strain>
    </source>
</reference>
<proteinExistence type="inferred from homology"/>
<dbReference type="InterPro" id="IPR040079">
    <property type="entry name" value="Glutathione_S-Trfase"/>
</dbReference>
<dbReference type="PANTHER" id="PTHR42673:SF21">
    <property type="entry name" value="GLUTATHIONE S-TRANSFERASE YFCF"/>
    <property type="match status" value="1"/>
</dbReference>
<dbReference type="InterPro" id="IPR005955">
    <property type="entry name" value="GST_Zeta"/>
</dbReference>
<dbReference type="SFLD" id="SFLDG00358">
    <property type="entry name" value="Main_(cytGST)"/>
    <property type="match status" value="1"/>
</dbReference>
<dbReference type="Pfam" id="PF13409">
    <property type="entry name" value="GST_N_2"/>
    <property type="match status" value="1"/>
</dbReference>
<dbReference type="EMBL" id="CP029479">
    <property type="protein sequence ID" value="AWM76468.1"/>
    <property type="molecule type" value="Genomic_DNA"/>
</dbReference>
<dbReference type="PANTHER" id="PTHR42673">
    <property type="entry name" value="MALEYLACETOACETATE ISOMERASE"/>
    <property type="match status" value="1"/>
</dbReference>
<keyword evidence="4" id="KW-0413">Isomerase</keyword>
<dbReference type="InterPro" id="IPR010987">
    <property type="entry name" value="Glutathione-S-Trfase_C-like"/>
</dbReference>
<dbReference type="CDD" id="cd03191">
    <property type="entry name" value="GST_C_Zeta"/>
    <property type="match status" value="1"/>
</dbReference>
<dbReference type="GO" id="GO:0006749">
    <property type="term" value="P:glutathione metabolic process"/>
    <property type="evidence" value="ECO:0007669"/>
    <property type="project" value="TreeGrafter"/>
</dbReference>
<organism evidence="4 5">
    <name type="scientific">Phenylobacterium parvum</name>
    <dbReference type="NCBI Taxonomy" id="2201350"/>
    <lineage>
        <taxon>Bacteria</taxon>
        <taxon>Pseudomonadati</taxon>
        <taxon>Pseudomonadota</taxon>
        <taxon>Alphaproteobacteria</taxon>
        <taxon>Caulobacterales</taxon>
        <taxon>Caulobacteraceae</taxon>
        <taxon>Phenylobacterium</taxon>
    </lineage>
</organism>
<dbReference type="InterPro" id="IPR036282">
    <property type="entry name" value="Glutathione-S-Trfase_C_sf"/>
</dbReference>
<accession>A0A2Z3HY86</accession>
<dbReference type="RefSeq" id="WP_110449037.1">
    <property type="nucleotide sequence ID" value="NZ_CP029479.1"/>
</dbReference>
<feature type="domain" description="GST C-terminal" evidence="3">
    <location>
        <begin position="88"/>
        <end position="213"/>
    </location>
</feature>
<evidence type="ECO:0000259" key="2">
    <source>
        <dbReference type="PROSITE" id="PS50404"/>
    </source>
</evidence>
<keyword evidence="5" id="KW-1185">Reference proteome</keyword>
<dbReference type="GO" id="GO:0016034">
    <property type="term" value="F:maleylacetoacetate isomerase activity"/>
    <property type="evidence" value="ECO:0007669"/>
    <property type="project" value="TreeGrafter"/>
</dbReference>
<name>A0A2Z3HY86_9CAUL</name>
<dbReference type="AlphaFoldDB" id="A0A2Z3HY86"/>
<protein>
    <submittedName>
        <fullName evidence="4">Maleylacetoacetate isomerase</fullName>
    </submittedName>
</protein>
<sequence length="214" mass="23229">MALTLYSFWAATAPYRVRIGLALKGLDFDIVPVDLRAGDQHGEAYRARNPQGLAPALETDSGDLLTQSLAILEWLEETYPAPALLPPDALGRARVRAIAAIVACDIHPLNNLRVHQALQDLGVSREGVNTWSARWVSDGFDALEAMVLRHGRGFAYGDAPTLADCLLIPQVYAAARYDLDMNRWPALKAVADHAAGHPAFEAAHPRNQPGAPRP</sequence>
<dbReference type="InterPro" id="IPR034333">
    <property type="entry name" value="GST_Zeta_N"/>
</dbReference>
<dbReference type="Gene3D" id="3.40.30.10">
    <property type="entry name" value="Glutaredoxin"/>
    <property type="match status" value="1"/>
</dbReference>